<dbReference type="InterPro" id="IPR023211">
    <property type="entry name" value="DNA_pol_palm_dom_sf"/>
</dbReference>
<dbReference type="SUPFAM" id="SSF56672">
    <property type="entry name" value="DNA/RNA polymerases"/>
    <property type="match status" value="1"/>
</dbReference>
<keyword evidence="5 8" id="KW-0239">DNA-directed DNA polymerase</keyword>
<dbReference type="GO" id="GO:0006287">
    <property type="term" value="P:base-excision repair, gap-filling"/>
    <property type="evidence" value="ECO:0007669"/>
    <property type="project" value="TreeGrafter"/>
</dbReference>
<dbReference type="EC" id="2.7.7.7" evidence="8"/>
<dbReference type="Gene3D" id="1.10.287.690">
    <property type="entry name" value="Helix hairpin bin"/>
    <property type="match status" value="1"/>
</dbReference>
<evidence type="ECO:0000256" key="4">
    <source>
        <dbReference type="ARBA" id="ARBA00022705"/>
    </source>
</evidence>
<dbReference type="Gene3D" id="3.30.420.10">
    <property type="entry name" value="Ribonuclease H-like superfamily/Ribonuclease H"/>
    <property type="match status" value="1"/>
</dbReference>
<evidence type="ECO:0000259" key="10">
    <source>
        <dbReference type="Pfam" id="PF03104"/>
    </source>
</evidence>
<evidence type="ECO:0000256" key="7">
    <source>
        <dbReference type="ARBA" id="ARBA00049244"/>
    </source>
</evidence>
<dbReference type="EMBL" id="SNRW01003074">
    <property type="protein sequence ID" value="KAA6390874.1"/>
    <property type="molecule type" value="Genomic_DNA"/>
</dbReference>
<dbReference type="Proteomes" id="UP000324800">
    <property type="component" value="Unassembled WGS sequence"/>
</dbReference>
<dbReference type="PROSITE" id="PS00116">
    <property type="entry name" value="DNA_POLYMERASE_B"/>
    <property type="match status" value="1"/>
</dbReference>
<evidence type="ECO:0000256" key="3">
    <source>
        <dbReference type="ARBA" id="ARBA00022695"/>
    </source>
</evidence>
<evidence type="ECO:0000313" key="11">
    <source>
        <dbReference type="EMBL" id="KAA6390874.1"/>
    </source>
</evidence>
<dbReference type="GO" id="GO:0008296">
    <property type="term" value="F:3'-5'-DNA exonuclease activity"/>
    <property type="evidence" value="ECO:0007669"/>
    <property type="project" value="TreeGrafter"/>
</dbReference>
<evidence type="ECO:0000256" key="1">
    <source>
        <dbReference type="ARBA" id="ARBA00005755"/>
    </source>
</evidence>
<comment type="similarity">
    <text evidence="1 8">Belongs to the DNA polymerase type-B family.</text>
</comment>
<reference evidence="11 12" key="1">
    <citation type="submission" date="2019-03" db="EMBL/GenBank/DDBJ databases">
        <title>Single cell metagenomics reveals metabolic interactions within the superorganism composed of flagellate Streblomastix strix and complex community of Bacteroidetes bacteria on its surface.</title>
        <authorList>
            <person name="Treitli S.C."/>
            <person name="Kolisko M."/>
            <person name="Husnik F."/>
            <person name="Keeling P."/>
            <person name="Hampl V."/>
        </authorList>
    </citation>
    <scope>NUCLEOTIDE SEQUENCE [LARGE SCALE GENOMIC DNA]</scope>
    <source>
        <strain evidence="11">ST1C</strain>
    </source>
</reference>
<evidence type="ECO:0000256" key="5">
    <source>
        <dbReference type="ARBA" id="ARBA00022932"/>
    </source>
</evidence>
<dbReference type="GO" id="GO:0043625">
    <property type="term" value="C:delta DNA polymerase complex"/>
    <property type="evidence" value="ECO:0007669"/>
    <property type="project" value="TreeGrafter"/>
</dbReference>
<dbReference type="InterPro" id="IPR006133">
    <property type="entry name" value="DNA-dir_DNA_pol_B_exonuc"/>
</dbReference>
<dbReference type="PANTHER" id="PTHR10322:SF23">
    <property type="entry name" value="DNA POLYMERASE DELTA CATALYTIC SUBUNIT"/>
    <property type="match status" value="1"/>
</dbReference>
<dbReference type="InterPro" id="IPR012337">
    <property type="entry name" value="RNaseH-like_sf"/>
</dbReference>
<dbReference type="Pfam" id="PF03104">
    <property type="entry name" value="DNA_pol_B_exo1"/>
    <property type="match status" value="1"/>
</dbReference>
<protein>
    <recommendedName>
        <fullName evidence="8">DNA polymerase</fullName>
        <ecNumber evidence="8">2.7.7.7</ecNumber>
    </recommendedName>
</protein>
<dbReference type="Gene3D" id="3.30.342.10">
    <property type="entry name" value="DNA Polymerase, chain B, domain 1"/>
    <property type="match status" value="1"/>
</dbReference>
<evidence type="ECO:0000313" key="12">
    <source>
        <dbReference type="Proteomes" id="UP000324800"/>
    </source>
</evidence>
<name>A0A5J4W7K0_9EUKA</name>
<keyword evidence="6 8" id="KW-0238">DNA-binding</keyword>
<proteinExistence type="inferred from homology"/>
<dbReference type="SUPFAM" id="SSF53098">
    <property type="entry name" value="Ribonuclease H-like"/>
    <property type="match status" value="1"/>
</dbReference>
<evidence type="ECO:0000256" key="2">
    <source>
        <dbReference type="ARBA" id="ARBA00022679"/>
    </source>
</evidence>
<comment type="catalytic activity">
    <reaction evidence="7 8">
        <text>DNA(n) + a 2'-deoxyribonucleoside 5'-triphosphate = DNA(n+1) + diphosphate</text>
        <dbReference type="Rhea" id="RHEA:22508"/>
        <dbReference type="Rhea" id="RHEA-COMP:17339"/>
        <dbReference type="Rhea" id="RHEA-COMP:17340"/>
        <dbReference type="ChEBI" id="CHEBI:33019"/>
        <dbReference type="ChEBI" id="CHEBI:61560"/>
        <dbReference type="ChEBI" id="CHEBI:173112"/>
        <dbReference type="EC" id="2.7.7.7"/>
    </reaction>
</comment>
<organism evidence="11 12">
    <name type="scientific">Streblomastix strix</name>
    <dbReference type="NCBI Taxonomy" id="222440"/>
    <lineage>
        <taxon>Eukaryota</taxon>
        <taxon>Metamonada</taxon>
        <taxon>Preaxostyla</taxon>
        <taxon>Oxymonadida</taxon>
        <taxon>Streblomastigidae</taxon>
        <taxon>Streblomastix</taxon>
    </lineage>
</organism>
<dbReference type="InterPro" id="IPR043502">
    <property type="entry name" value="DNA/RNA_pol_sf"/>
</dbReference>
<dbReference type="GO" id="GO:0003677">
    <property type="term" value="F:DNA binding"/>
    <property type="evidence" value="ECO:0007669"/>
    <property type="project" value="UniProtKB-KW"/>
</dbReference>
<dbReference type="GO" id="GO:0000166">
    <property type="term" value="F:nucleotide binding"/>
    <property type="evidence" value="ECO:0007669"/>
    <property type="project" value="InterPro"/>
</dbReference>
<evidence type="ECO:0000256" key="6">
    <source>
        <dbReference type="ARBA" id="ARBA00023125"/>
    </source>
</evidence>
<dbReference type="Gene3D" id="3.90.1600.10">
    <property type="entry name" value="Palm domain of DNA polymerase"/>
    <property type="match status" value="1"/>
</dbReference>
<keyword evidence="2 8" id="KW-0808">Transferase</keyword>
<dbReference type="FunFam" id="3.30.420.10:FF:000004">
    <property type="entry name" value="DNA polymerase"/>
    <property type="match status" value="1"/>
</dbReference>
<accession>A0A5J4W7K0</accession>
<dbReference type="GO" id="GO:0045004">
    <property type="term" value="P:DNA replication proofreading"/>
    <property type="evidence" value="ECO:0007669"/>
    <property type="project" value="TreeGrafter"/>
</dbReference>
<keyword evidence="4 8" id="KW-0235">DNA replication</keyword>
<dbReference type="GO" id="GO:0003887">
    <property type="term" value="F:DNA-directed DNA polymerase activity"/>
    <property type="evidence" value="ECO:0007669"/>
    <property type="project" value="UniProtKB-KW"/>
</dbReference>
<dbReference type="AlphaFoldDB" id="A0A5J4W7K0"/>
<dbReference type="InterPro" id="IPR017964">
    <property type="entry name" value="DNA-dir_DNA_pol_B_CS"/>
</dbReference>
<dbReference type="InterPro" id="IPR006134">
    <property type="entry name" value="DNA-dir_DNA_pol_B_multi_dom"/>
</dbReference>
<dbReference type="PANTHER" id="PTHR10322">
    <property type="entry name" value="DNA POLYMERASE CATALYTIC SUBUNIT"/>
    <property type="match status" value="1"/>
</dbReference>
<keyword evidence="3 8" id="KW-0548">Nucleotidyltransferase</keyword>
<dbReference type="InterPro" id="IPR006172">
    <property type="entry name" value="DNA-dir_DNA_pol_B"/>
</dbReference>
<evidence type="ECO:0000256" key="8">
    <source>
        <dbReference type="RuleBase" id="RU000442"/>
    </source>
</evidence>
<feature type="domain" description="DNA-directed DNA polymerase family B exonuclease" evidence="10">
    <location>
        <begin position="167"/>
        <end position="413"/>
    </location>
</feature>
<dbReference type="GO" id="GO:0006297">
    <property type="term" value="P:nucleotide-excision repair, DNA gap filling"/>
    <property type="evidence" value="ECO:0007669"/>
    <property type="project" value="TreeGrafter"/>
</dbReference>
<dbReference type="InterPro" id="IPR036397">
    <property type="entry name" value="RNaseH_sf"/>
</dbReference>
<comment type="caution">
    <text evidence="11">The sequence shown here is derived from an EMBL/GenBank/DDBJ whole genome shotgun (WGS) entry which is preliminary data.</text>
</comment>
<dbReference type="PRINTS" id="PR00106">
    <property type="entry name" value="DNAPOLB"/>
</dbReference>
<dbReference type="SMART" id="SM00486">
    <property type="entry name" value="POLBc"/>
    <property type="match status" value="1"/>
</dbReference>
<gene>
    <name evidence="11" type="ORF">EZS28_013598</name>
</gene>
<sequence length="709" mass="80785">MEILSNPKPDFSQHQRSKVGIVQDESQPLILNWIYTDYTIINKPFPVMSGQRVGKVPIIHLYGITDEDHTVLCNCHGFTPYLYIQCPSSINSDDKINAIKKELNNHSPLLSIFPTKKRSIYYYSNVDQVYLKINVQLPSDVPKIRSLLESGLQIQYPTGSFDISPMQTYESNIDFVLRHLFDVNGTGCSWAELSSGSYTLRTGERDRATSEEWPVTGTCHYEADISFKKVIFHDPQDPQWMRLPPYRIMSFDIECSAKNRAFPRAELNEVIQIAATISLYDATEPLYRVIFVLNTCLPILGATVYTFAREDEILIAFRDFIHSTDPDIIIGYNIMNFDIPYIHKRTQTLNCLEVHEIGRIKKKAMTVKMSTFHSNQQGHRETHDISIDGRVMIDMLTVMQNEHKLTSYSLNSVSQKFVGEQKEDVHYSIIATLFEIDAESRQRLAVYCLKDSLLPLKLMDKMKVIVNFAEMSRVTGVPMSYLTMRGQQVRVISQLQRKAMAKNMVVPSVKQVVTDDKYQGATVIDPIKGFYADPIVTLVFSSLYPSIMICHNLTPTGNYFIQREPDGSREGILPEILKGVLVARKRAKDELKLENDSFNLAVLNGRQLALKIVVNSIYGFTCAQVGKLPCLEISRSVTAIGREMIDRTKNYVEDRYTKVNGFDNDAIVVYGDTDSVMVKFGMIDLHKYNGERERSSCICESKVQRSCEV</sequence>
<dbReference type="InterPro" id="IPR050240">
    <property type="entry name" value="DNA_pol_type-B"/>
</dbReference>
<dbReference type="OrthoDB" id="2414538at2759"/>
<evidence type="ECO:0000259" key="9">
    <source>
        <dbReference type="Pfam" id="PF00136"/>
    </source>
</evidence>
<feature type="domain" description="DNA-directed DNA polymerase family B multifunctional" evidence="9">
    <location>
        <begin position="554"/>
        <end position="687"/>
    </location>
</feature>
<dbReference type="Pfam" id="PF00136">
    <property type="entry name" value="DNA_pol_B"/>
    <property type="match status" value="1"/>
</dbReference>